<feature type="compositionally biased region" description="Basic and acidic residues" evidence="2">
    <location>
        <begin position="270"/>
        <end position="288"/>
    </location>
</feature>
<accession>A0A409V8S2</accession>
<reference evidence="3 4" key="1">
    <citation type="journal article" date="2018" name="Evol. Lett.">
        <title>Horizontal gene cluster transfer increased hallucinogenic mushroom diversity.</title>
        <authorList>
            <person name="Reynolds H.T."/>
            <person name="Vijayakumar V."/>
            <person name="Gluck-Thaler E."/>
            <person name="Korotkin H.B."/>
            <person name="Matheny P.B."/>
            <person name="Slot J.C."/>
        </authorList>
    </citation>
    <scope>NUCLEOTIDE SEQUENCE [LARGE SCALE GENOMIC DNA]</scope>
    <source>
        <strain evidence="3 4">2629</strain>
    </source>
</reference>
<protein>
    <submittedName>
        <fullName evidence="3">Uncharacterized protein</fullName>
    </submittedName>
</protein>
<organism evidence="3 4">
    <name type="scientific">Panaeolus cyanescens</name>
    <dbReference type="NCBI Taxonomy" id="181874"/>
    <lineage>
        <taxon>Eukaryota</taxon>
        <taxon>Fungi</taxon>
        <taxon>Dikarya</taxon>
        <taxon>Basidiomycota</taxon>
        <taxon>Agaricomycotina</taxon>
        <taxon>Agaricomycetes</taxon>
        <taxon>Agaricomycetidae</taxon>
        <taxon>Agaricales</taxon>
        <taxon>Agaricineae</taxon>
        <taxon>Galeropsidaceae</taxon>
        <taxon>Panaeolus</taxon>
    </lineage>
</organism>
<dbReference type="OrthoDB" id="9932926at2759"/>
<dbReference type="InParanoid" id="A0A409V8S2"/>
<evidence type="ECO:0000256" key="1">
    <source>
        <dbReference type="ARBA" id="ARBA00007764"/>
    </source>
</evidence>
<name>A0A409V8S2_9AGAR</name>
<dbReference type="GO" id="GO:0005737">
    <property type="term" value="C:cytoplasm"/>
    <property type="evidence" value="ECO:0007669"/>
    <property type="project" value="TreeGrafter"/>
</dbReference>
<dbReference type="EMBL" id="NHTK01006134">
    <property type="protein sequence ID" value="PPQ62983.1"/>
    <property type="molecule type" value="Genomic_DNA"/>
</dbReference>
<gene>
    <name evidence="3" type="ORF">CVT24_006089</name>
</gene>
<dbReference type="PANTHER" id="PTHR12232:SF0">
    <property type="entry name" value="THIOREDOXIN DOMAIN-CONTAINING PROTEIN"/>
    <property type="match status" value="1"/>
</dbReference>
<dbReference type="InterPro" id="IPR051033">
    <property type="entry name" value="SH3BGR"/>
</dbReference>
<feature type="compositionally biased region" description="Basic and acidic residues" evidence="2">
    <location>
        <begin position="237"/>
        <end position="255"/>
    </location>
</feature>
<dbReference type="AlphaFoldDB" id="A0A409V8S2"/>
<dbReference type="InterPro" id="IPR036249">
    <property type="entry name" value="Thioredoxin-like_sf"/>
</dbReference>
<proteinExistence type="inferred from homology"/>
<dbReference type="Gene3D" id="3.40.30.10">
    <property type="entry name" value="Glutaredoxin"/>
    <property type="match status" value="1"/>
</dbReference>
<sequence length="341" mass="36937">MPSPPISLFMTTIASQPVLRKKQEYVLRILQAKKIPFTTYDLASDEDAKRIWRRKAPAGKQQLPGILVGGKFPGTVDDFEDAVEHDELAIFLRLNEKWDPIIDEDRPMPVAKPVGIPGAYTPLEMTPEHLKAKVLAGTPSPSPLAKKTVPVNKRTDLVNVGEDLSEFGLSGVQATMDELKDLLSELGLEGDAAGDLAKGLSNEPIKPLKFAKKATDDAGTVGSSGSGTEETVAQKPAEPKSDEKSSESQLKTKEAEPEDGSNKEVPTTEEVTKLEEEIKVAKAPKVEVELESETPASTTEAEKEEPSKDELATAVKKIEDIPSDKVPAIEELVPEVKQEGK</sequence>
<dbReference type="Pfam" id="PF04908">
    <property type="entry name" value="SH3BGR"/>
    <property type="match status" value="1"/>
</dbReference>
<comment type="similarity">
    <text evidence="1">Belongs to the SH3BGR family.</text>
</comment>
<evidence type="ECO:0000313" key="3">
    <source>
        <dbReference type="EMBL" id="PPQ62983.1"/>
    </source>
</evidence>
<dbReference type="Proteomes" id="UP000284842">
    <property type="component" value="Unassembled WGS sequence"/>
</dbReference>
<dbReference type="PROSITE" id="PS51354">
    <property type="entry name" value="GLUTAREDOXIN_2"/>
    <property type="match status" value="1"/>
</dbReference>
<evidence type="ECO:0000313" key="4">
    <source>
        <dbReference type="Proteomes" id="UP000284842"/>
    </source>
</evidence>
<dbReference type="PANTHER" id="PTHR12232">
    <property type="entry name" value="SH3 DOMAIN-BINDING GLUTAMIC ACID-RICH-LIKE PROTEIN"/>
    <property type="match status" value="1"/>
</dbReference>
<dbReference type="STRING" id="181874.A0A409V8S2"/>
<comment type="caution">
    <text evidence="3">The sequence shown here is derived from an EMBL/GenBank/DDBJ whole genome shotgun (WGS) entry which is preliminary data.</text>
</comment>
<feature type="region of interest" description="Disordered" evidence="2">
    <location>
        <begin position="211"/>
        <end position="311"/>
    </location>
</feature>
<feature type="compositionally biased region" description="Low complexity" evidence="2">
    <location>
        <begin position="217"/>
        <end position="233"/>
    </location>
</feature>
<dbReference type="SUPFAM" id="SSF52833">
    <property type="entry name" value="Thioredoxin-like"/>
    <property type="match status" value="1"/>
</dbReference>
<keyword evidence="4" id="KW-1185">Reference proteome</keyword>
<feature type="compositionally biased region" description="Basic and acidic residues" evidence="2">
    <location>
        <begin position="300"/>
        <end position="311"/>
    </location>
</feature>
<dbReference type="InterPro" id="IPR006993">
    <property type="entry name" value="Glut_rich_SH3-bd"/>
</dbReference>
<evidence type="ECO:0000256" key="2">
    <source>
        <dbReference type="SAM" id="MobiDB-lite"/>
    </source>
</evidence>